<feature type="transmembrane region" description="Helical" evidence="3">
    <location>
        <begin position="625"/>
        <end position="644"/>
    </location>
</feature>
<dbReference type="Gene3D" id="1.20.120.20">
    <property type="entry name" value="Apolipoprotein"/>
    <property type="match status" value="1"/>
</dbReference>
<dbReference type="GeneID" id="40078923"/>
<feature type="transmembrane region" description="Helical" evidence="3">
    <location>
        <begin position="601"/>
        <end position="619"/>
    </location>
</feature>
<keyword evidence="1" id="KW-1245">Viral tail assembly</keyword>
<proteinExistence type="predicted"/>
<organism evidence="5 6">
    <name type="scientific">Arthrobacter phage Laroye</name>
    <dbReference type="NCBI Taxonomy" id="1772305"/>
    <lineage>
        <taxon>Viruses</taxon>
        <taxon>Duplodnaviria</taxon>
        <taxon>Heunggongvirae</taxon>
        <taxon>Uroviricota</taxon>
        <taxon>Caudoviricetes</taxon>
        <taxon>Laroyevirus</taxon>
        <taxon>Laroyevirus laroye</taxon>
    </lineage>
</organism>
<feature type="transmembrane region" description="Helical" evidence="3">
    <location>
        <begin position="498"/>
        <end position="524"/>
    </location>
</feature>
<dbReference type="InterPro" id="IPR013491">
    <property type="entry name" value="Tape_meas_N"/>
</dbReference>
<keyword evidence="3" id="KW-0472">Membrane</keyword>
<keyword evidence="3" id="KW-1133">Transmembrane helix</keyword>
<keyword evidence="1" id="KW-1188">Viral release from host cell</keyword>
<feature type="transmembrane region" description="Helical" evidence="3">
    <location>
        <begin position="562"/>
        <end position="589"/>
    </location>
</feature>
<feature type="domain" description="Tape measure protein N-terminal" evidence="4">
    <location>
        <begin position="90"/>
        <end position="268"/>
    </location>
</feature>
<name>A0A0U4KPE8_9CAUD</name>
<evidence type="ECO:0000256" key="3">
    <source>
        <dbReference type="SAM" id="Phobius"/>
    </source>
</evidence>
<feature type="transmembrane region" description="Helical" evidence="3">
    <location>
        <begin position="536"/>
        <end position="556"/>
    </location>
</feature>
<feature type="transmembrane region" description="Helical" evidence="3">
    <location>
        <begin position="682"/>
        <end position="702"/>
    </location>
</feature>
<dbReference type="EMBL" id="KU160654">
    <property type="protein sequence ID" value="ALY09592.1"/>
    <property type="molecule type" value="Genomic_DNA"/>
</dbReference>
<evidence type="ECO:0000256" key="1">
    <source>
        <dbReference type="ARBA" id="ARBA00022465"/>
    </source>
</evidence>
<dbReference type="PANTHER" id="PTHR37813:SF1">
    <property type="entry name" value="FELS-2 PROPHAGE PROTEIN"/>
    <property type="match status" value="1"/>
</dbReference>
<evidence type="ECO:0000313" key="5">
    <source>
        <dbReference type="EMBL" id="ALY09592.1"/>
    </source>
</evidence>
<gene>
    <name evidence="5" type="primary">67</name>
    <name evidence="5" type="ORF">LAROYE_67</name>
</gene>
<protein>
    <submittedName>
        <fullName evidence="5">Tapemeasure protein</fullName>
    </submittedName>
</protein>
<keyword evidence="3" id="KW-0812">Transmembrane</keyword>
<dbReference type="GO" id="GO:0098003">
    <property type="term" value="P:viral tail assembly"/>
    <property type="evidence" value="ECO:0007669"/>
    <property type="project" value="UniProtKB-KW"/>
</dbReference>
<keyword evidence="6" id="KW-1185">Reference proteome</keyword>
<feature type="transmembrane region" description="Helical" evidence="3">
    <location>
        <begin position="403"/>
        <end position="426"/>
    </location>
</feature>
<feature type="transmembrane region" description="Helical" evidence="3">
    <location>
        <begin position="465"/>
        <end position="492"/>
    </location>
</feature>
<evidence type="ECO:0000313" key="6">
    <source>
        <dbReference type="Proteomes" id="UP000222336"/>
    </source>
</evidence>
<dbReference type="Pfam" id="PF20155">
    <property type="entry name" value="TMP_3"/>
    <property type="match status" value="1"/>
</dbReference>
<feature type="transmembrane region" description="Helical" evidence="3">
    <location>
        <begin position="656"/>
        <end position="676"/>
    </location>
</feature>
<dbReference type="PANTHER" id="PTHR37813">
    <property type="entry name" value="FELS-2 PROPHAGE PROTEIN"/>
    <property type="match status" value="1"/>
</dbReference>
<feature type="transmembrane region" description="Helical" evidence="3">
    <location>
        <begin position="372"/>
        <end position="391"/>
    </location>
</feature>
<feature type="coiled-coil region" evidence="2">
    <location>
        <begin position="22"/>
        <end position="49"/>
    </location>
</feature>
<reference evidence="6" key="1">
    <citation type="submission" date="2015-11" db="EMBL/GenBank/DDBJ databases">
        <authorList>
            <person name="Dogans D."/>
            <person name="Schneider V.M."/>
            <person name="Bradley K.W."/>
            <person name="Asai D.J."/>
            <person name="Bowman C.A."/>
            <person name="Russell D.A."/>
            <person name="Pope W.H."/>
            <person name="Jacobs-Sera D."/>
            <person name="Hendrix R.W."/>
            <person name="Hatfull G.F."/>
        </authorList>
    </citation>
    <scope>NUCLEOTIDE SEQUENCE [LARGE SCALE GENOMIC DNA]</scope>
</reference>
<evidence type="ECO:0000256" key="2">
    <source>
        <dbReference type="SAM" id="Coils"/>
    </source>
</evidence>
<evidence type="ECO:0000259" key="4">
    <source>
        <dbReference type="Pfam" id="PF20155"/>
    </source>
</evidence>
<keyword evidence="2" id="KW-0175">Coiled coil</keyword>
<dbReference type="OrthoDB" id="567at10239"/>
<accession>A0A0U4KPE8</accession>
<dbReference type="Proteomes" id="UP000222336">
    <property type="component" value="Segment"/>
</dbReference>
<dbReference type="KEGG" id="vg:40078923"/>
<feature type="transmembrane region" description="Helical" evidence="3">
    <location>
        <begin position="432"/>
        <end position="453"/>
    </location>
</feature>
<dbReference type="RefSeq" id="YP_009603057.1">
    <property type="nucleotide sequence ID" value="NC_041947.1"/>
</dbReference>
<dbReference type="NCBIfam" id="TIGR02675">
    <property type="entry name" value="tape_meas_nterm"/>
    <property type="match status" value="1"/>
</dbReference>
<sequence>MANVVEVMAKLSGNAAGMVNAFKQATQAAADYKEKVRRATEEAVDKTNSSKKAVEAGKSTGSGFTSGFKGAIAGVGALAATVGFMSFVKDAAAASDATDKFKATMNFAGLDTSAIDAAGAAAKKFADQTVYDLPTIQNTVAQLASNGIKDYTGLTQAAGNLNAVAGGNAETFKSVAMMMTQTAGAGKLTTENWNQLSDAIPGAAGPLMRALEEAGAYTGNFREAMEKGQITSDEFNAALMKLGTDPIAVEAAKSTKTFEGAIGSLQAVINSGLMGALNAIKPAATGAISGLANGFSALFNGIGAVYTLLTTGDFTGAIGKALGVEEDAKIIGFFLSVRETAISLFNGIKSGAGPVGAVGETLKSIWTALSPAFSQIGTAVAGVLPAIMTLVQSFSPLSIAFQAVLPVLPILASTAGTLAVALGGALAGALQVIVPMVAGIVTGVSQAVTWFMSLDGAANSLAAGITALVAGFAIYNGIITTIRIATAAWAAIQGVLNAVMAINPVTLIIIGIALLIAAIVLLVSNWDTVVKFLTDAWQGFVNWFMGIMGGFVGFLSDVWSNIVAGVTGFAVAVFSPIIEAFNAGFAFIMSIFTNIGNFISGVWNWVFGLLTAIGAAFWAEHGAQLTAAWNFIVAVFTGIFNFYVSIFQAIGNAIAAAWNWITGVISGAVNAVWGVISSVFNAIWNFISSIFNTVAGFISGVWSNIYGVISGVVNSIRGVVSSAFNAVWGTVSSVFNNVASFISGIWNGILSSISGVVGQIGGVIGSIYGKVTGALAGAGSWLVSAGRNIVEGLISGVKSLAGTIGNAFLSMVPGWIVGPFKAALGIASPSKLFTQFGRWIIQGLGNGVNSEQTTAVKAMEGTAAAVAKAGSGITIDVPTMRIPEVPNIAASLALPVLHQEVRLNFTGTSPVEAVKAFEASLRTTGAAVTGTSSAVRGYDSSALAGIVPVRADVAPVINLTALIESPFGEGYMEARITDISTDAAAKQTGATARIAKSSRGVTVGA</sequence>